<evidence type="ECO:0000313" key="1">
    <source>
        <dbReference type="EMBL" id="ABD72149.1"/>
    </source>
</evidence>
<sequence length="215" mass="23990">MSELGRDLDSKLVLHCPYCGGKGELKPGDRVWPGKGHPALYVCENYPVCDTYVRCHAGTEIPLGTMAGKRLRRLRTIAHDQFDPIWKDTDNELGRSAAYQAAARVMDAQGEFHIGSLDERGCELFIEHIHAVELEMDRLLVEHAQRGAPPGSVTLEILQVLFHPDRDTFLNEIALSDISGYEREWLDAQRCGLVVQDGLRVRLSPKGRTACLSAL</sequence>
<dbReference type="RefSeq" id="WP_011458590.1">
    <property type="nucleotide sequence ID" value="NC_007901.1"/>
</dbReference>
<dbReference type="InterPro" id="IPR021686">
    <property type="entry name" value="DUF3268"/>
</dbReference>
<dbReference type="Proteomes" id="UP000008332">
    <property type="component" value="Plasmid unnamed1"/>
</dbReference>
<protein>
    <submittedName>
        <fullName evidence="1">Uncharacterized protein</fullName>
    </submittedName>
</protein>
<geneLocation type="plasmid" evidence="2">
    <name>pDSM15236</name>
</geneLocation>
<dbReference type="eggNOG" id="ENOG50318CH">
    <property type="taxonomic scope" value="Bacteria"/>
</dbReference>
<keyword evidence="2" id="KW-1185">Reference proteome</keyword>
<name>Q21PZ6_ALBFT</name>
<reference evidence="2" key="1">
    <citation type="submission" date="2006-02" db="EMBL/GenBank/DDBJ databases">
        <title>Complete sequence of plasmid 1 of Rhodoferax ferrireducens DSM 15236.</title>
        <authorList>
            <person name="Copeland A."/>
            <person name="Lucas S."/>
            <person name="Lapidus A."/>
            <person name="Barry K."/>
            <person name="Detter J.C."/>
            <person name="Glavina del Rio T."/>
            <person name="Hammon N."/>
            <person name="Israni S."/>
            <person name="Pitluck S."/>
            <person name="Brettin T."/>
            <person name="Bruce D."/>
            <person name="Han C."/>
            <person name="Tapia R."/>
            <person name="Gilna P."/>
            <person name="Kiss H."/>
            <person name="Schmutz J."/>
            <person name="Larimer F."/>
            <person name="Land M."/>
            <person name="Kyrpides N."/>
            <person name="Ivanova N."/>
            <person name="Richardson P."/>
        </authorList>
    </citation>
    <scope>NUCLEOTIDE SEQUENCE [LARGE SCALE GENOMIC DNA]</scope>
    <source>
        <strain evidence="2">ATCC BAA-621 / DSM 15236 / T118</strain>
        <plasmid evidence="2">Plasmid pDSM15236</plasmid>
    </source>
</reference>
<keyword evidence="1" id="KW-0614">Plasmid</keyword>
<dbReference type="OrthoDB" id="1028010at2"/>
<dbReference type="EMBL" id="CP000268">
    <property type="protein sequence ID" value="ABD72149.1"/>
    <property type="molecule type" value="Genomic_DNA"/>
</dbReference>
<dbReference type="Pfam" id="PF11672">
    <property type="entry name" value="DUF3268"/>
    <property type="match status" value="1"/>
</dbReference>
<accession>Q21PZ6</accession>
<gene>
    <name evidence="1" type="ordered locus">Rfer_4463</name>
</gene>
<organism evidence="1 2">
    <name type="scientific">Albidiferax ferrireducens (strain ATCC BAA-621 / DSM 15236 / T118)</name>
    <name type="common">Rhodoferax ferrireducens</name>
    <dbReference type="NCBI Taxonomy" id="338969"/>
    <lineage>
        <taxon>Bacteria</taxon>
        <taxon>Pseudomonadati</taxon>
        <taxon>Pseudomonadota</taxon>
        <taxon>Betaproteobacteria</taxon>
        <taxon>Burkholderiales</taxon>
        <taxon>Comamonadaceae</taxon>
        <taxon>Rhodoferax</taxon>
    </lineage>
</organism>
<evidence type="ECO:0000313" key="2">
    <source>
        <dbReference type="Proteomes" id="UP000008332"/>
    </source>
</evidence>
<dbReference type="KEGG" id="rfr:Rfer_4463"/>
<dbReference type="HOGENOM" id="CLU_1282387_0_0_4"/>
<dbReference type="AlphaFoldDB" id="Q21PZ6"/>
<proteinExistence type="predicted"/>